<feature type="compositionally biased region" description="Basic and acidic residues" evidence="1">
    <location>
        <begin position="33"/>
        <end position="57"/>
    </location>
</feature>
<sequence>MSKQSDQRYRKELGLNHKERAKDKDMNTSSKDMASREGYGDGDPHGFTDKKTVKRTD</sequence>
<gene>
    <name evidence="2" type="ORF">HHT355_0915</name>
</gene>
<evidence type="ECO:0000256" key="1">
    <source>
        <dbReference type="SAM" id="MobiDB-lite"/>
    </source>
</evidence>
<dbReference type="RefSeq" id="WP_158245888.1">
    <property type="nucleotide sequence ID" value="NZ_CVTD020000010.1"/>
</dbReference>
<accession>A0A0H5SUY5</accession>
<proteinExistence type="predicted"/>
<dbReference type="Proteomes" id="UP000236497">
    <property type="component" value="Unassembled WGS sequence"/>
</dbReference>
<dbReference type="AlphaFoldDB" id="A0A0H5SUY5"/>
<feature type="region of interest" description="Disordered" evidence="1">
    <location>
        <begin position="1"/>
        <end position="57"/>
    </location>
</feature>
<organism evidence="2 3">
    <name type="scientific">Herbinix hemicellulosilytica</name>
    <dbReference type="NCBI Taxonomy" id="1564487"/>
    <lineage>
        <taxon>Bacteria</taxon>
        <taxon>Bacillati</taxon>
        <taxon>Bacillota</taxon>
        <taxon>Clostridia</taxon>
        <taxon>Lachnospirales</taxon>
        <taxon>Lachnospiraceae</taxon>
        <taxon>Herbinix</taxon>
    </lineage>
</organism>
<name>A0A0H5SUY5_HERHM</name>
<dbReference type="EMBL" id="CVTD020000010">
    <property type="protein sequence ID" value="CRZ34118.1"/>
    <property type="molecule type" value="Genomic_DNA"/>
</dbReference>
<reference evidence="2 3" key="1">
    <citation type="submission" date="2015-06" db="EMBL/GenBank/DDBJ databases">
        <authorList>
            <person name="Wibberg Daniel"/>
        </authorList>
    </citation>
    <scope>NUCLEOTIDE SEQUENCE [LARGE SCALE GENOMIC DNA]</scope>
    <source>
        <strain evidence="2 3">T3/55T</strain>
    </source>
</reference>
<keyword evidence="3" id="KW-1185">Reference proteome</keyword>
<evidence type="ECO:0000313" key="3">
    <source>
        <dbReference type="Proteomes" id="UP000236497"/>
    </source>
</evidence>
<evidence type="ECO:0000313" key="2">
    <source>
        <dbReference type="EMBL" id="CRZ34118.1"/>
    </source>
</evidence>
<protein>
    <submittedName>
        <fullName evidence="2">Uncharacterized protein</fullName>
    </submittedName>
</protein>
<feature type="compositionally biased region" description="Basic and acidic residues" evidence="1">
    <location>
        <begin position="1"/>
        <end position="26"/>
    </location>
</feature>